<dbReference type="Gene3D" id="3.40.50.1820">
    <property type="entry name" value="alpha/beta hydrolase"/>
    <property type="match status" value="1"/>
</dbReference>
<dbReference type="InterPro" id="IPR029058">
    <property type="entry name" value="AB_hydrolase_fold"/>
</dbReference>
<accession>A0A7L9QBP8</accession>
<protein>
    <recommendedName>
        <fullName evidence="1">AB hydrolase-1 domain-containing protein</fullName>
    </recommendedName>
</protein>
<reference evidence="2" key="1">
    <citation type="submission" date="2020-09" db="EMBL/GenBank/DDBJ databases">
        <title>A new high-throughput screening method to detect antimicrobial volatiles from metagenomic clone libraries.</title>
        <authorList>
            <person name="Stocker F."/>
            <person name="Obermeier M."/>
            <person name="Resch K."/>
            <person name="Berg G."/>
            <person name="Mueller Bogota C.A."/>
        </authorList>
    </citation>
    <scope>NUCLEOTIDE SEQUENCE</scope>
</reference>
<evidence type="ECO:0000313" key="2">
    <source>
        <dbReference type="EMBL" id="QOL00302.1"/>
    </source>
</evidence>
<name>A0A7L9QBP8_9ZZZZ</name>
<proteinExistence type="predicted"/>
<sequence>MRPVTFRTEDGWQIRGSFWEAREPGSVSLVLVHDHSANRAVWEPYVGFFLSRGWSVLTFDLRGHGESVRHDTRSALLADAREGTLEDGWPLDVLGALAYVAAQPRADATKCAIVGVGLGADLAYAASAREWGAASVVGVSPNDERAHRFAGRGEFAPRGASLLYADRDATANEAALAFATSAHEPAECHAYEGSAATGMALWEERQPEIVARAITWIERVV</sequence>
<dbReference type="EMBL" id="MW000466">
    <property type="protein sequence ID" value="QOL00302.1"/>
    <property type="molecule type" value="Genomic_DNA"/>
</dbReference>
<dbReference type="SUPFAM" id="SSF53474">
    <property type="entry name" value="alpha/beta-Hydrolases"/>
    <property type="match status" value="1"/>
</dbReference>
<organism evidence="2">
    <name type="scientific">uncultured organism</name>
    <dbReference type="NCBI Taxonomy" id="155900"/>
    <lineage>
        <taxon>unclassified sequences</taxon>
        <taxon>environmental samples</taxon>
    </lineage>
</organism>
<dbReference type="Pfam" id="PF12697">
    <property type="entry name" value="Abhydrolase_6"/>
    <property type="match status" value="1"/>
</dbReference>
<dbReference type="AlphaFoldDB" id="A0A7L9QBP8"/>
<evidence type="ECO:0000259" key="1">
    <source>
        <dbReference type="Pfam" id="PF12697"/>
    </source>
</evidence>
<dbReference type="InterPro" id="IPR000073">
    <property type="entry name" value="AB_hydrolase_1"/>
</dbReference>
<feature type="domain" description="AB hydrolase-1" evidence="1">
    <location>
        <begin position="29"/>
        <end position="172"/>
    </location>
</feature>